<sequence>MPQSVLQGLTRVHLPYLSTTRKRWIRKTMAEILRNFMGKLAEVSYFGCNMINSLKPAVYIVGAGPGDPDLLTVKAQRLLAAADLVLFADSLVPQQILDICRPDAQVIGTATKTLEEIVGTIIAAVQSNKFVVRLHSGDVSLYSAIHEQIELLNASNIPFEIVPGVSAFQAAAAKLKVELTVPDLVQSIILTRVSGRTKVPDQEQLASLAAHQASLCLYLSARHVASAQNQLLQHYPPQTPVAICFRVGWPDEKIFIVPLEKMAESTDEQKLLRTTLYIISPALSTVSGRSHLYDAKYNHLFRVSTQ</sequence>
<dbReference type="InterPro" id="IPR006362">
    <property type="entry name" value="Cbl_synth_CobM/CibF"/>
</dbReference>
<dbReference type="PANTHER" id="PTHR45790:SF4">
    <property type="entry name" value="COBALT-PRECORRIN-4 C(11)-METHYLTRANSFERASE"/>
    <property type="match status" value="1"/>
</dbReference>
<dbReference type="InterPro" id="IPR014776">
    <property type="entry name" value="4pyrrole_Mease_sub2"/>
</dbReference>
<dbReference type="Gene3D" id="3.40.1010.10">
    <property type="entry name" value="Cobalt-precorrin-4 Transmethylase, Domain 1"/>
    <property type="match status" value="1"/>
</dbReference>
<dbReference type="PANTHER" id="PTHR45790">
    <property type="entry name" value="SIROHEME SYNTHASE-RELATED"/>
    <property type="match status" value="1"/>
</dbReference>
<comment type="caution">
    <text evidence="9">The sequence shown here is derived from an EMBL/GenBank/DDBJ whole genome shotgun (WGS) entry which is preliminary data.</text>
</comment>
<comment type="pathway">
    <text evidence="1">Cofactor biosynthesis; adenosylcobalamin biosynthesis.</text>
</comment>
<dbReference type="Pfam" id="PF00590">
    <property type="entry name" value="TP_methylase"/>
    <property type="match status" value="1"/>
</dbReference>
<dbReference type="Proteomes" id="UP000093903">
    <property type="component" value="Unassembled WGS sequence"/>
</dbReference>
<dbReference type="InterPro" id="IPR014777">
    <property type="entry name" value="4pyrrole_Mease_sub1"/>
</dbReference>
<dbReference type="InterPro" id="IPR035996">
    <property type="entry name" value="4pyrrol_Methylase_sf"/>
</dbReference>
<evidence type="ECO:0000313" key="9">
    <source>
        <dbReference type="EMBL" id="OBU76672.1"/>
    </source>
</evidence>
<organism evidence="9 10">
    <name type="scientific">Cylindrospermopsis raciborskii CS-505</name>
    <dbReference type="NCBI Taxonomy" id="533240"/>
    <lineage>
        <taxon>Bacteria</taxon>
        <taxon>Bacillati</taxon>
        <taxon>Cyanobacteriota</taxon>
        <taxon>Cyanophyceae</taxon>
        <taxon>Nostocales</taxon>
        <taxon>Aphanizomenonaceae</taxon>
        <taxon>Cylindrospermopsis</taxon>
    </lineage>
</organism>
<protein>
    <submittedName>
        <fullName evidence="9">Precorrin-4 C(11)-methyltransferase</fullName>
    </submittedName>
</protein>
<dbReference type="GO" id="GO:0032259">
    <property type="term" value="P:methylation"/>
    <property type="evidence" value="ECO:0007669"/>
    <property type="project" value="UniProtKB-KW"/>
</dbReference>
<evidence type="ECO:0000256" key="1">
    <source>
        <dbReference type="ARBA" id="ARBA00004953"/>
    </source>
</evidence>
<dbReference type="UniPathway" id="UPA00148"/>
<dbReference type="EMBL" id="LYXA01000001">
    <property type="protein sequence ID" value="OBU76672.1"/>
    <property type="molecule type" value="Genomic_DNA"/>
</dbReference>
<dbReference type="InterPro" id="IPR000878">
    <property type="entry name" value="4pyrrol_Mease"/>
</dbReference>
<evidence type="ECO:0000256" key="4">
    <source>
        <dbReference type="ARBA" id="ARBA00022603"/>
    </source>
</evidence>
<dbReference type="PROSITE" id="PS00840">
    <property type="entry name" value="SUMT_2"/>
    <property type="match status" value="1"/>
</dbReference>
<gene>
    <name evidence="9" type="ORF">A9P98_10355</name>
</gene>
<evidence type="ECO:0000256" key="3">
    <source>
        <dbReference type="ARBA" id="ARBA00022573"/>
    </source>
</evidence>
<name>A0A853MDQ6_9CYAN</name>
<dbReference type="Gene3D" id="3.30.950.10">
    <property type="entry name" value="Methyltransferase, Cobalt-precorrin-4 Transmethylase, Domain 2"/>
    <property type="match status" value="1"/>
</dbReference>
<evidence type="ECO:0000259" key="8">
    <source>
        <dbReference type="Pfam" id="PF00590"/>
    </source>
</evidence>
<evidence type="ECO:0000256" key="7">
    <source>
        <dbReference type="RuleBase" id="RU003960"/>
    </source>
</evidence>
<dbReference type="NCBIfam" id="TIGR01465">
    <property type="entry name" value="cobM_cbiF"/>
    <property type="match status" value="1"/>
</dbReference>
<evidence type="ECO:0000256" key="5">
    <source>
        <dbReference type="ARBA" id="ARBA00022679"/>
    </source>
</evidence>
<accession>A0A853MDQ6</accession>
<dbReference type="GO" id="GO:0046026">
    <property type="term" value="F:precorrin-4 C11-methyltransferase activity"/>
    <property type="evidence" value="ECO:0007669"/>
    <property type="project" value="InterPro"/>
</dbReference>
<dbReference type="AlphaFoldDB" id="A0A853MDQ6"/>
<feature type="domain" description="Tetrapyrrole methylase" evidence="8">
    <location>
        <begin position="58"/>
        <end position="262"/>
    </location>
</feature>
<keyword evidence="6" id="KW-0949">S-adenosyl-L-methionine</keyword>
<evidence type="ECO:0000256" key="2">
    <source>
        <dbReference type="ARBA" id="ARBA00005879"/>
    </source>
</evidence>
<reference evidence="9 10" key="1">
    <citation type="submission" date="2016-05" db="EMBL/GenBank/DDBJ databases">
        <title>First complete genome of the cyanobacterium Cylindrospermopsis raciborskii CS505, containing a circular chromosome and a single extrachromosomal element.</title>
        <authorList>
            <person name="Fuentes J."/>
            <person name="Tamames J."/>
            <person name="Allen E."/>
            <person name="Plominski A."/>
            <person name="Vasquez M."/>
        </authorList>
    </citation>
    <scope>NUCLEOTIDE SEQUENCE [LARGE SCALE GENOMIC DNA]</scope>
    <source>
        <strain evidence="9 10">CS505</strain>
    </source>
</reference>
<dbReference type="InterPro" id="IPR050161">
    <property type="entry name" value="Siro_Cobalamin_biosynth"/>
</dbReference>
<proteinExistence type="inferred from homology"/>
<comment type="similarity">
    <text evidence="2 7">Belongs to the precorrin methyltransferase family.</text>
</comment>
<keyword evidence="4 7" id="KW-0489">Methyltransferase</keyword>
<dbReference type="GO" id="GO:0009236">
    <property type="term" value="P:cobalamin biosynthetic process"/>
    <property type="evidence" value="ECO:0007669"/>
    <property type="project" value="UniProtKB-UniPathway"/>
</dbReference>
<dbReference type="PROSITE" id="PS00839">
    <property type="entry name" value="SUMT_1"/>
    <property type="match status" value="1"/>
</dbReference>
<keyword evidence="3" id="KW-0169">Cobalamin biosynthesis</keyword>
<evidence type="ECO:0000313" key="10">
    <source>
        <dbReference type="Proteomes" id="UP000093903"/>
    </source>
</evidence>
<dbReference type="CDD" id="cd11641">
    <property type="entry name" value="Precorrin-4_C11-MT"/>
    <property type="match status" value="1"/>
</dbReference>
<evidence type="ECO:0000256" key="6">
    <source>
        <dbReference type="ARBA" id="ARBA00022691"/>
    </source>
</evidence>
<dbReference type="SUPFAM" id="SSF53790">
    <property type="entry name" value="Tetrapyrrole methylase"/>
    <property type="match status" value="1"/>
</dbReference>
<dbReference type="InterPro" id="IPR003043">
    <property type="entry name" value="Uropor_MeTrfase_CS"/>
</dbReference>
<keyword evidence="5 7" id="KW-0808">Transferase</keyword>